<dbReference type="SUPFAM" id="SSF53167">
    <property type="entry name" value="Purine and uridine phosphorylases"/>
    <property type="match status" value="1"/>
</dbReference>
<dbReference type="GO" id="GO:0008782">
    <property type="term" value="F:adenosylhomocysteine nucleosidase activity"/>
    <property type="evidence" value="ECO:0007669"/>
    <property type="project" value="TreeGrafter"/>
</dbReference>
<dbReference type="PANTHER" id="PTHR46832:SF1">
    <property type="entry name" value="5'-METHYLTHIOADENOSINE_S-ADENOSYLHOMOCYSTEINE NUCLEOSIDASE"/>
    <property type="match status" value="1"/>
</dbReference>
<evidence type="ECO:0000313" key="3">
    <source>
        <dbReference type="Proteomes" id="UP000095392"/>
    </source>
</evidence>
<dbReference type="GO" id="GO:0009116">
    <property type="term" value="P:nucleoside metabolic process"/>
    <property type="evidence" value="ECO:0007669"/>
    <property type="project" value="InterPro"/>
</dbReference>
<dbReference type="Proteomes" id="UP000095392">
    <property type="component" value="Unassembled WGS sequence"/>
</dbReference>
<dbReference type="GO" id="GO:0019284">
    <property type="term" value="P:L-methionine salvage from S-adenosylmethionine"/>
    <property type="evidence" value="ECO:0007669"/>
    <property type="project" value="TreeGrafter"/>
</dbReference>
<dbReference type="PANTHER" id="PTHR46832">
    <property type="entry name" value="5'-METHYLTHIOADENOSINE/S-ADENOSYLHOMOCYSTEINE NUCLEOSIDASE"/>
    <property type="match status" value="1"/>
</dbReference>
<evidence type="ECO:0000313" key="2">
    <source>
        <dbReference type="EMBL" id="OES24247.1"/>
    </source>
</evidence>
<dbReference type="GO" id="GO:0008930">
    <property type="term" value="F:methylthioadenosine nucleosidase activity"/>
    <property type="evidence" value="ECO:0007669"/>
    <property type="project" value="TreeGrafter"/>
</dbReference>
<gene>
    <name evidence="2" type="ORF">BFV95_4849</name>
</gene>
<keyword evidence="3" id="KW-1185">Reference proteome</keyword>
<dbReference type="Pfam" id="PF01048">
    <property type="entry name" value="PNP_UDP_1"/>
    <property type="match status" value="1"/>
</dbReference>
<dbReference type="InterPro" id="IPR035994">
    <property type="entry name" value="Nucleoside_phosphorylase_sf"/>
</dbReference>
<reference evidence="2 3" key="1">
    <citation type="submission" date="2016-09" db="EMBL/GenBank/DDBJ databases">
        <title>Draft Genome Sequence of four Alteromonas macleodii strains isolated from copper coupons and grown long-term at elevated copper levels.</title>
        <authorList>
            <person name="Cusick K."/>
            <person name="Dale J."/>
            <person name="Little B."/>
            <person name="Biffinger J."/>
        </authorList>
    </citation>
    <scope>NUCLEOTIDE SEQUENCE [LARGE SCALE GENOMIC DNA]</scope>
    <source>
        <strain evidence="2 3">KCP01</strain>
    </source>
</reference>
<sequence>MKVLIVDDQYDQKIEEIIAQLKKQEITDIHHVMYTREAYQKMLSCEYDLVLLDLHIREDIGEEISTDAGSALLELIFTDDAVIRPKFTVGITSHEESYQENIDIFQKFGVTLHLFNSEPNFIDNILNIANRPSSGVKEYDVAIITALRHIEFDALLRNGSDWKELLTDDCNKYYTTTFVDKQNVERSIIATFCPKMGMPVASAVTMKVLNKFSPKLLVMTGIAAGVEGKVNLGDILAAELVWDWGSGKLEGNESESYLHADPDPIKMNPSLAIELRDISENRQYVDQIKYKWCGNSPDTQLSMHVGAVASGSSVLADYLSVDNIKKQKRSVIGVEMEAYGVLTAVSLVGKKPPETLILKSVCDFANPHKNDDWQKYAAYTSTSMAFEVISKHIDFS</sequence>
<dbReference type="RefSeq" id="WP_069945410.1">
    <property type="nucleotide sequence ID" value="NZ_MIPW01000044.1"/>
</dbReference>
<accession>A0AB36FKB2</accession>
<dbReference type="Gene3D" id="3.40.50.1580">
    <property type="entry name" value="Nucleoside phosphorylase domain"/>
    <property type="match status" value="1"/>
</dbReference>
<proteinExistence type="predicted"/>
<organism evidence="2 3">
    <name type="scientific">Alteromonas macleodii</name>
    <name type="common">Pseudoalteromonas macleodii</name>
    <dbReference type="NCBI Taxonomy" id="28108"/>
    <lineage>
        <taxon>Bacteria</taxon>
        <taxon>Pseudomonadati</taxon>
        <taxon>Pseudomonadota</taxon>
        <taxon>Gammaproteobacteria</taxon>
        <taxon>Alteromonadales</taxon>
        <taxon>Alteromonadaceae</taxon>
        <taxon>Alteromonas/Salinimonas group</taxon>
        <taxon>Alteromonas</taxon>
    </lineage>
</organism>
<dbReference type="AlphaFoldDB" id="A0AB36FKB2"/>
<name>A0AB36FKB2_ALTMA</name>
<evidence type="ECO:0000259" key="1">
    <source>
        <dbReference type="Pfam" id="PF01048"/>
    </source>
</evidence>
<comment type="caution">
    <text evidence="2">The sequence shown here is derived from an EMBL/GenBank/DDBJ whole genome shotgun (WGS) entry which is preliminary data.</text>
</comment>
<dbReference type="GO" id="GO:0005829">
    <property type="term" value="C:cytosol"/>
    <property type="evidence" value="ECO:0007669"/>
    <property type="project" value="TreeGrafter"/>
</dbReference>
<protein>
    <submittedName>
        <fullName evidence="2">Phosphorylase superfamily protein</fullName>
    </submittedName>
</protein>
<dbReference type="InterPro" id="IPR000845">
    <property type="entry name" value="Nucleoside_phosphorylase_d"/>
</dbReference>
<dbReference type="Gene3D" id="3.40.50.2300">
    <property type="match status" value="1"/>
</dbReference>
<dbReference type="EMBL" id="MIPY01000065">
    <property type="protein sequence ID" value="OES24247.1"/>
    <property type="molecule type" value="Genomic_DNA"/>
</dbReference>
<feature type="domain" description="Nucleoside phosphorylase" evidence="1">
    <location>
        <begin position="141"/>
        <end position="372"/>
    </location>
</feature>